<dbReference type="Pfam" id="PF03729">
    <property type="entry name" value="DUF308"/>
    <property type="match status" value="1"/>
</dbReference>
<accession>A0A2U1F2V9</accession>
<feature type="transmembrane region" description="Helical" evidence="1">
    <location>
        <begin position="90"/>
        <end position="112"/>
    </location>
</feature>
<dbReference type="InterPro" id="IPR052712">
    <property type="entry name" value="Acid_resist_chaperone_HdeD"/>
</dbReference>
<name>A0A2U1F2V9_9PSEU</name>
<dbReference type="EMBL" id="QEKW01000013">
    <property type="protein sequence ID" value="PVZ06360.1"/>
    <property type="molecule type" value="Genomic_DNA"/>
</dbReference>
<evidence type="ECO:0000256" key="1">
    <source>
        <dbReference type="SAM" id="Phobius"/>
    </source>
</evidence>
<dbReference type="Proteomes" id="UP000245639">
    <property type="component" value="Unassembled WGS sequence"/>
</dbReference>
<sequence>MSTVMDRRRTGWDVVLGILLLLAGLFVLGNAVIATFLSVLFLGWLAIGSGVVTLVGAFVRRESGISWSAALGGAVLIVLGVIIVRDPLAGAAGLTLLAGALFLAVGLARLFAAAQVPSARAVLIVSGILSVVLGLIVLFNLRIAVPSLLGLLLGIQILVEGATILVAGRLRPTSVTAS</sequence>
<comment type="caution">
    <text evidence="2">The sequence shown here is derived from an EMBL/GenBank/DDBJ whole genome shotgun (WGS) entry which is preliminary data.</text>
</comment>
<feature type="transmembrane region" description="Helical" evidence="1">
    <location>
        <begin position="121"/>
        <end position="141"/>
    </location>
</feature>
<protein>
    <submittedName>
        <fullName evidence="2">Uncharacterized membrane protein HdeD (DUF308 family)</fullName>
    </submittedName>
</protein>
<feature type="transmembrane region" description="Helical" evidence="1">
    <location>
        <begin position="12"/>
        <end position="33"/>
    </location>
</feature>
<proteinExistence type="predicted"/>
<feature type="transmembrane region" description="Helical" evidence="1">
    <location>
        <begin position="147"/>
        <end position="168"/>
    </location>
</feature>
<keyword evidence="1" id="KW-0812">Transmembrane</keyword>
<reference evidence="2 3" key="1">
    <citation type="submission" date="2018-04" db="EMBL/GenBank/DDBJ databases">
        <title>Genomic Encyclopedia of Type Strains, Phase IV (KMG-IV): sequencing the most valuable type-strain genomes for metagenomic binning, comparative biology and taxonomic classification.</title>
        <authorList>
            <person name="Goeker M."/>
        </authorList>
    </citation>
    <scope>NUCLEOTIDE SEQUENCE [LARGE SCALE GENOMIC DNA]</scope>
    <source>
        <strain evidence="2 3">DSM 45771</strain>
    </source>
</reference>
<keyword evidence="3" id="KW-1185">Reference proteome</keyword>
<dbReference type="GO" id="GO:0005886">
    <property type="term" value="C:plasma membrane"/>
    <property type="evidence" value="ECO:0007669"/>
    <property type="project" value="TreeGrafter"/>
</dbReference>
<dbReference type="OrthoDB" id="5198585at2"/>
<organism evidence="2 3">
    <name type="scientific">Actinomycetospora cinnamomea</name>
    <dbReference type="NCBI Taxonomy" id="663609"/>
    <lineage>
        <taxon>Bacteria</taxon>
        <taxon>Bacillati</taxon>
        <taxon>Actinomycetota</taxon>
        <taxon>Actinomycetes</taxon>
        <taxon>Pseudonocardiales</taxon>
        <taxon>Pseudonocardiaceae</taxon>
        <taxon>Actinomycetospora</taxon>
    </lineage>
</organism>
<dbReference type="AlphaFoldDB" id="A0A2U1F2V9"/>
<dbReference type="InterPro" id="IPR005325">
    <property type="entry name" value="DUF308_memb"/>
</dbReference>
<evidence type="ECO:0000313" key="2">
    <source>
        <dbReference type="EMBL" id="PVZ06360.1"/>
    </source>
</evidence>
<gene>
    <name evidence="2" type="ORF">C8D89_11398</name>
</gene>
<dbReference type="PANTHER" id="PTHR34989:SF1">
    <property type="entry name" value="PROTEIN HDED"/>
    <property type="match status" value="1"/>
</dbReference>
<dbReference type="PANTHER" id="PTHR34989">
    <property type="entry name" value="PROTEIN HDED"/>
    <property type="match status" value="1"/>
</dbReference>
<feature type="transmembrane region" description="Helical" evidence="1">
    <location>
        <begin position="65"/>
        <end position="84"/>
    </location>
</feature>
<keyword evidence="1" id="KW-0472">Membrane</keyword>
<evidence type="ECO:0000313" key="3">
    <source>
        <dbReference type="Proteomes" id="UP000245639"/>
    </source>
</evidence>
<feature type="transmembrane region" description="Helical" evidence="1">
    <location>
        <begin position="39"/>
        <end position="58"/>
    </location>
</feature>
<keyword evidence="1" id="KW-1133">Transmembrane helix</keyword>